<evidence type="ECO:0000313" key="2">
    <source>
        <dbReference type="EMBL" id="KAF8674449.1"/>
    </source>
</evidence>
<dbReference type="Gene3D" id="3.80.10.10">
    <property type="entry name" value="Ribonuclease Inhibitor"/>
    <property type="match status" value="1"/>
</dbReference>
<dbReference type="InterPro" id="IPR032675">
    <property type="entry name" value="LRR_dom_sf"/>
</dbReference>
<dbReference type="PANTHER" id="PTHR34145:SF46">
    <property type="entry name" value="OS06G0716467 PROTEIN"/>
    <property type="match status" value="1"/>
</dbReference>
<evidence type="ECO:0000313" key="3">
    <source>
        <dbReference type="Proteomes" id="UP000636709"/>
    </source>
</evidence>
<evidence type="ECO:0000259" key="1">
    <source>
        <dbReference type="Pfam" id="PF23622"/>
    </source>
</evidence>
<accession>A0A835ECB8</accession>
<comment type="caution">
    <text evidence="2">The sequence shown here is derived from an EMBL/GenBank/DDBJ whole genome shotgun (WGS) entry which is preliminary data.</text>
</comment>
<gene>
    <name evidence="2" type="ORF">HU200_048283</name>
</gene>
<dbReference type="Proteomes" id="UP000636709">
    <property type="component" value="Unassembled WGS sequence"/>
</dbReference>
<feature type="domain" description="At1g61320/AtMIF1 LRR" evidence="1">
    <location>
        <begin position="17"/>
        <end position="313"/>
    </location>
</feature>
<organism evidence="2 3">
    <name type="scientific">Digitaria exilis</name>
    <dbReference type="NCBI Taxonomy" id="1010633"/>
    <lineage>
        <taxon>Eukaryota</taxon>
        <taxon>Viridiplantae</taxon>
        <taxon>Streptophyta</taxon>
        <taxon>Embryophyta</taxon>
        <taxon>Tracheophyta</taxon>
        <taxon>Spermatophyta</taxon>
        <taxon>Magnoliopsida</taxon>
        <taxon>Liliopsida</taxon>
        <taxon>Poales</taxon>
        <taxon>Poaceae</taxon>
        <taxon>PACMAD clade</taxon>
        <taxon>Panicoideae</taxon>
        <taxon>Panicodae</taxon>
        <taxon>Paniceae</taxon>
        <taxon>Anthephorinae</taxon>
        <taxon>Digitaria</taxon>
    </lineage>
</organism>
<dbReference type="InterPro" id="IPR055357">
    <property type="entry name" value="LRR_At1g61320_AtMIF1"/>
</dbReference>
<reference evidence="2" key="1">
    <citation type="submission" date="2020-07" db="EMBL/GenBank/DDBJ databases">
        <title>Genome sequence and genetic diversity analysis of an under-domesticated orphan crop, white fonio (Digitaria exilis).</title>
        <authorList>
            <person name="Bennetzen J.L."/>
            <person name="Chen S."/>
            <person name="Ma X."/>
            <person name="Wang X."/>
            <person name="Yssel A.E.J."/>
            <person name="Chaluvadi S.R."/>
            <person name="Johnson M."/>
            <person name="Gangashetty P."/>
            <person name="Hamidou F."/>
            <person name="Sanogo M.D."/>
            <person name="Zwaenepoel A."/>
            <person name="Wallace J."/>
            <person name="Van De Peer Y."/>
            <person name="Van Deynze A."/>
        </authorList>
    </citation>
    <scope>NUCLEOTIDE SEQUENCE</scope>
    <source>
        <tissue evidence="2">Leaves</tissue>
    </source>
</reference>
<dbReference type="SUPFAM" id="SSF52047">
    <property type="entry name" value="RNI-like"/>
    <property type="match status" value="1"/>
</dbReference>
<proteinExistence type="predicted"/>
<keyword evidence="3" id="KW-1185">Reference proteome</keyword>
<dbReference type="PANTHER" id="PTHR34145">
    <property type="entry name" value="OS02G0105600 PROTEIN"/>
    <property type="match status" value="1"/>
</dbReference>
<dbReference type="OrthoDB" id="593164at2759"/>
<dbReference type="AlphaFoldDB" id="A0A835ECB8"/>
<protein>
    <recommendedName>
        <fullName evidence="1">At1g61320/AtMIF1 LRR domain-containing protein</fullName>
    </recommendedName>
</protein>
<dbReference type="Pfam" id="PF23622">
    <property type="entry name" value="LRR_At1g61320_AtMIF1"/>
    <property type="match status" value="1"/>
</dbReference>
<dbReference type="EMBL" id="JACEFO010002197">
    <property type="protein sequence ID" value="KAF8674449.1"/>
    <property type="molecule type" value="Genomic_DNA"/>
</dbReference>
<dbReference type="InterPro" id="IPR053772">
    <property type="entry name" value="At1g61320/At1g61330-like"/>
</dbReference>
<sequence length="356" mass="40257">MEINLCPILERRQLGIKVYNFPLEALGAQGVTFIQSLFLKDVSIKPHSDICGFTKLKRLLLHDVEISGDLPGLLKNCFSLEELELIACTGVPELYVPQQLDKLRYLQITRTHVHKIDFHVTGLTHFEYKGEMTYIALHGCSKLEKVVLSSASCSFLKDNNALVHAFTAIPSISAVKELHLYSDMKAHPPVWTSQVPVQVTGPMYTFMFLRHLTCEIRIFTEEPNHHDGILQFAHYLGAAPLLEILQLHFMYCTEMGERWNGEATGEEVSSCIGGLQHLKTVYMSGFRCYPPQILLLCGILKKGTSVERVTIQPMVTVKSLLSLNLWIPEWHIRKWARCTSQRFGKAIDVLPVPTGL</sequence>
<name>A0A835ECB8_9POAL</name>